<protein>
    <submittedName>
        <fullName evidence="1">Uncharacterized protein</fullName>
    </submittedName>
</protein>
<dbReference type="EMBL" id="BAABEP010000034">
    <property type="protein sequence ID" value="GAA3742241.1"/>
    <property type="molecule type" value="Genomic_DNA"/>
</dbReference>
<sequence>MDEVNPLEQALHGARALIMADLAADDVAGAETVSLVEEAVAHRRWWVEQWPDGAPYLAGLVAQDVQDAVLERFGRWPLCPVCGGHDPHALDVEPELGPDPHWVCPEQAVVVARVGGLGARP</sequence>
<evidence type="ECO:0000313" key="1">
    <source>
        <dbReference type="EMBL" id="GAA3742241.1"/>
    </source>
</evidence>
<organism evidence="1 2">
    <name type="scientific">Streptomyces tremellae</name>
    <dbReference type="NCBI Taxonomy" id="1124239"/>
    <lineage>
        <taxon>Bacteria</taxon>
        <taxon>Bacillati</taxon>
        <taxon>Actinomycetota</taxon>
        <taxon>Actinomycetes</taxon>
        <taxon>Kitasatosporales</taxon>
        <taxon>Streptomycetaceae</taxon>
        <taxon>Streptomyces</taxon>
    </lineage>
</organism>
<name>A0ABP7FRN0_9ACTN</name>
<dbReference type="Proteomes" id="UP001499884">
    <property type="component" value="Unassembled WGS sequence"/>
</dbReference>
<proteinExistence type="predicted"/>
<reference evidence="2" key="1">
    <citation type="journal article" date="2019" name="Int. J. Syst. Evol. Microbiol.">
        <title>The Global Catalogue of Microorganisms (GCM) 10K type strain sequencing project: providing services to taxonomists for standard genome sequencing and annotation.</title>
        <authorList>
            <consortium name="The Broad Institute Genomics Platform"/>
            <consortium name="The Broad Institute Genome Sequencing Center for Infectious Disease"/>
            <person name="Wu L."/>
            <person name="Ma J."/>
        </authorList>
    </citation>
    <scope>NUCLEOTIDE SEQUENCE [LARGE SCALE GENOMIC DNA]</scope>
    <source>
        <strain evidence="2">JCM 30846</strain>
    </source>
</reference>
<dbReference type="RefSeq" id="WP_345650161.1">
    <property type="nucleotide sequence ID" value="NZ_BAABEP010000034.1"/>
</dbReference>
<evidence type="ECO:0000313" key="2">
    <source>
        <dbReference type="Proteomes" id="UP001499884"/>
    </source>
</evidence>
<accession>A0ABP7FRN0</accession>
<keyword evidence="2" id="KW-1185">Reference proteome</keyword>
<comment type="caution">
    <text evidence="1">The sequence shown here is derived from an EMBL/GenBank/DDBJ whole genome shotgun (WGS) entry which is preliminary data.</text>
</comment>
<gene>
    <name evidence="1" type="ORF">GCM10023082_43840</name>
</gene>